<feature type="binding site" evidence="5 8">
    <location>
        <position position="191"/>
    </location>
    <ligand>
        <name>NAD(+)</name>
        <dbReference type="ChEBI" id="CHEBI:57540"/>
    </ligand>
</feature>
<feature type="binding site" evidence="5 9">
    <location>
        <position position="417"/>
    </location>
    <ligand>
        <name>substrate</name>
    </ligand>
</feature>
<evidence type="ECO:0000313" key="12">
    <source>
        <dbReference type="EMBL" id="EPE00087.1"/>
    </source>
</evidence>
<dbReference type="GO" id="GO:0000105">
    <property type="term" value="P:L-histidine biosynthetic process"/>
    <property type="evidence" value="ECO:0007669"/>
    <property type="project" value="UniProtKB-UniRule"/>
</dbReference>
<evidence type="ECO:0000256" key="1">
    <source>
        <dbReference type="ARBA" id="ARBA00010178"/>
    </source>
</evidence>
<gene>
    <name evidence="5" type="primary">hisD</name>
    <name evidence="12" type="ORF">HMPREF1476_00816</name>
</gene>
<evidence type="ECO:0000256" key="9">
    <source>
        <dbReference type="PIRSR" id="PIRSR000099-3"/>
    </source>
</evidence>
<comment type="cofactor">
    <cofactor evidence="5 10">
        <name>Zn(2+)</name>
        <dbReference type="ChEBI" id="CHEBI:29105"/>
    </cofactor>
    <text evidence="5 10">Binds 1 zinc ion per subunit.</text>
</comment>
<dbReference type="GO" id="GO:0004399">
    <property type="term" value="F:histidinol dehydrogenase activity"/>
    <property type="evidence" value="ECO:0007669"/>
    <property type="project" value="UniProtKB-UniRule"/>
</dbReference>
<evidence type="ECO:0000256" key="2">
    <source>
        <dbReference type="ARBA" id="ARBA00022723"/>
    </source>
</evidence>
<comment type="catalytic activity">
    <reaction evidence="5">
        <text>L-histidinol + 2 NAD(+) + H2O = L-histidine + 2 NADH + 3 H(+)</text>
        <dbReference type="Rhea" id="RHEA:20641"/>
        <dbReference type="ChEBI" id="CHEBI:15377"/>
        <dbReference type="ChEBI" id="CHEBI:15378"/>
        <dbReference type="ChEBI" id="CHEBI:57540"/>
        <dbReference type="ChEBI" id="CHEBI:57595"/>
        <dbReference type="ChEBI" id="CHEBI:57699"/>
        <dbReference type="ChEBI" id="CHEBI:57945"/>
        <dbReference type="EC" id="1.1.1.23"/>
    </reaction>
</comment>
<dbReference type="InterPro" id="IPR022695">
    <property type="entry name" value="Histidinol_DH_monofunct"/>
</dbReference>
<dbReference type="FunFam" id="3.40.50.1980:FF:000001">
    <property type="entry name" value="Histidinol dehydrogenase"/>
    <property type="match status" value="1"/>
</dbReference>
<dbReference type="GO" id="GO:0005829">
    <property type="term" value="C:cytosol"/>
    <property type="evidence" value="ECO:0007669"/>
    <property type="project" value="TreeGrafter"/>
</dbReference>
<dbReference type="UniPathway" id="UPA00031">
    <property type="reaction ID" value="UER00014"/>
</dbReference>
<dbReference type="RefSeq" id="WP_005430184.1">
    <property type="nucleotide sequence ID" value="NZ_KE150480.1"/>
</dbReference>
<feature type="binding site" evidence="5 8">
    <location>
        <position position="133"/>
    </location>
    <ligand>
        <name>NAD(+)</name>
        <dbReference type="ChEBI" id="CHEBI:57540"/>
    </ligand>
</feature>
<feature type="binding site" evidence="5 9">
    <location>
        <position position="330"/>
    </location>
    <ligand>
        <name>substrate</name>
    </ligand>
</feature>
<dbReference type="eggNOG" id="COG0141">
    <property type="taxonomic scope" value="Bacteria"/>
</dbReference>
<dbReference type="STRING" id="1203554.HMPREF1476_00816"/>
<dbReference type="PIRSF" id="PIRSF000099">
    <property type="entry name" value="Histidinol_dh"/>
    <property type="match status" value="1"/>
</dbReference>
<dbReference type="AlphaFoldDB" id="S3BI66"/>
<feature type="binding site" evidence="5 9">
    <location>
        <position position="262"/>
    </location>
    <ligand>
        <name>substrate</name>
    </ligand>
</feature>
<feature type="binding site" evidence="5 9">
    <location>
        <position position="422"/>
    </location>
    <ligand>
        <name>substrate</name>
    </ligand>
</feature>
<feature type="binding site" evidence="5 10">
    <location>
        <position position="265"/>
    </location>
    <ligand>
        <name>Zn(2+)</name>
        <dbReference type="ChEBI" id="CHEBI:29105"/>
    </ligand>
</feature>
<feature type="binding site" evidence="5 10">
    <location>
        <position position="422"/>
    </location>
    <ligand>
        <name>Zn(2+)</name>
        <dbReference type="ChEBI" id="CHEBI:29105"/>
    </ligand>
</feature>
<sequence>MTNFNFSDIIEWDALSEAERTDILRRPAVMAGDKITAVVSGILDEVESRGDAALRDFSAKFDRTEVKNFKVSKAEVDAAISRLSPEFIKALQTAAKNIEKFHSAEVLETVTVETMPGVVCQQVTRPIGAVGLYIPGGTAPLFSTVLMLGIPAKIAGCSRVILCSPPPIADPILAAARLCGIDEIYQVGGAQAIAAMAFGTETIPSVSKIFGPGNAYVTEAKRQVSRRPDGAAIDMPAGPSEVLVIADAEADPRFVAADLLSQAEHGPDSQVVLLTPSKTLAKAVAQAAAKELETLPRRAIAEKSLSASRLIVVKDLKECVEVSNRYAPEHLILQTRNARELVPFVQNAGSVFVGDWSPESGGDYATGTNHVLPTYGCAAAYSSLGLADFTKRMTVQEMTPQGFSELGEAIAILAHAEQLDAHRNAVLVRLEKLSKKIGG</sequence>
<evidence type="ECO:0000313" key="13">
    <source>
        <dbReference type="Proteomes" id="UP000014400"/>
    </source>
</evidence>
<dbReference type="CDD" id="cd06572">
    <property type="entry name" value="Histidinol_dh"/>
    <property type="match status" value="1"/>
</dbReference>
<keyword evidence="2 5" id="KW-0479">Metal-binding</keyword>
<evidence type="ECO:0000256" key="6">
    <source>
        <dbReference type="PIRNR" id="PIRNR000099"/>
    </source>
</evidence>
<protein>
    <recommendedName>
        <fullName evidence="5">Histidinol dehydrogenase</fullName>
        <shortName evidence="5">HDH</shortName>
        <ecNumber evidence="5">1.1.1.23</ecNumber>
    </recommendedName>
</protein>
<dbReference type="HAMAP" id="MF_01024">
    <property type="entry name" value="HisD"/>
    <property type="match status" value="1"/>
</dbReference>
<feature type="binding site" evidence="5 10">
    <location>
        <position position="363"/>
    </location>
    <ligand>
        <name>Zn(2+)</name>
        <dbReference type="ChEBI" id="CHEBI:29105"/>
    </ligand>
</feature>
<feature type="binding site" evidence="5 9">
    <location>
        <position position="265"/>
    </location>
    <ligand>
        <name>substrate</name>
    </ligand>
</feature>
<dbReference type="PRINTS" id="PR00083">
    <property type="entry name" value="HOLDHDRGNASE"/>
</dbReference>
<keyword evidence="5" id="KW-0028">Amino-acid biosynthesis</keyword>
<keyword evidence="5 8" id="KW-0520">NAD</keyword>
<evidence type="ECO:0000256" key="5">
    <source>
        <dbReference type="HAMAP-Rule" id="MF_01024"/>
    </source>
</evidence>
<dbReference type="EMBL" id="ATCF01000012">
    <property type="protein sequence ID" value="EPE00087.1"/>
    <property type="molecule type" value="Genomic_DNA"/>
</dbReference>
<organism evidence="12 13">
    <name type="scientific">Sutterella wadsworthensis HGA0223</name>
    <dbReference type="NCBI Taxonomy" id="1203554"/>
    <lineage>
        <taxon>Bacteria</taxon>
        <taxon>Pseudomonadati</taxon>
        <taxon>Pseudomonadota</taxon>
        <taxon>Betaproteobacteria</taxon>
        <taxon>Burkholderiales</taxon>
        <taxon>Sutterellaceae</taxon>
        <taxon>Sutterella</taxon>
    </lineage>
</organism>
<dbReference type="HOGENOM" id="CLU_006732_3_0_4"/>
<comment type="similarity">
    <text evidence="1 5 6 11">Belongs to the histidinol dehydrogenase family.</text>
</comment>
<dbReference type="Gene3D" id="1.20.5.1300">
    <property type="match status" value="1"/>
</dbReference>
<dbReference type="InterPro" id="IPR016161">
    <property type="entry name" value="Ald_DH/histidinol_DH"/>
</dbReference>
<dbReference type="Proteomes" id="UP000014400">
    <property type="component" value="Unassembled WGS sequence"/>
</dbReference>
<dbReference type="Pfam" id="PF00815">
    <property type="entry name" value="Histidinol_dh"/>
    <property type="match status" value="1"/>
</dbReference>
<dbReference type="GO" id="GO:0051287">
    <property type="term" value="F:NAD binding"/>
    <property type="evidence" value="ECO:0007669"/>
    <property type="project" value="InterPro"/>
</dbReference>
<feature type="active site" description="Proton acceptor" evidence="5 7">
    <location>
        <position position="330"/>
    </location>
</feature>
<comment type="pathway">
    <text evidence="5">Amino-acid biosynthesis; L-histidine biosynthesis; L-histidine from 5-phospho-alpha-D-ribose 1-diphosphate: step 9/9.</text>
</comment>
<evidence type="ECO:0000256" key="3">
    <source>
        <dbReference type="ARBA" id="ARBA00022833"/>
    </source>
</evidence>
<proteinExistence type="inferred from homology"/>
<dbReference type="EC" id="1.1.1.23" evidence="5"/>
<name>S3BI66_9BURK</name>
<keyword evidence="5" id="KW-0368">Histidine biosynthesis</keyword>
<dbReference type="PATRIC" id="fig|1203554.3.peg.820"/>
<comment type="caution">
    <text evidence="12">The sequence shown here is derived from an EMBL/GenBank/DDBJ whole genome shotgun (WGS) entry which is preliminary data.</text>
</comment>
<feature type="binding site" evidence="5 10">
    <location>
        <position position="262"/>
    </location>
    <ligand>
        <name>Zn(2+)</name>
        <dbReference type="ChEBI" id="CHEBI:29105"/>
    </ligand>
</feature>
<evidence type="ECO:0000256" key="8">
    <source>
        <dbReference type="PIRSR" id="PIRSR000099-2"/>
    </source>
</evidence>
<evidence type="ECO:0000256" key="4">
    <source>
        <dbReference type="ARBA" id="ARBA00023002"/>
    </source>
</evidence>
<reference evidence="12 13" key="1">
    <citation type="submission" date="2013-04" db="EMBL/GenBank/DDBJ databases">
        <title>The Genome Sequence of Sutterella wadsworthensis HGA0223.</title>
        <authorList>
            <consortium name="The Broad Institute Genomics Platform"/>
            <person name="Earl A."/>
            <person name="Ward D."/>
            <person name="Feldgarden M."/>
            <person name="Gevers D."/>
            <person name="Schmidt T.M."/>
            <person name="Dover J."/>
            <person name="Dai D."/>
            <person name="Walker B."/>
            <person name="Young S."/>
            <person name="Zeng Q."/>
            <person name="Gargeya S."/>
            <person name="Fitzgerald M."/>
            <person name="Haas B."/>
            <person name="Abouelleil A."/>
            <person name="Allen A.W."/>
            <person name="Alvarado L."/>
            <person name="Arachchi H.M."/>
            <person name="Berlin A.M."/>
            <person name="Chapman S.B."/>
            <person name="Gainer-Dewar J."/>
            <person name="Goldberg J."/>
            <person name="Griggs A."/>
            <person name="Gujja S."/>
            <person name="Hansen M."/>
            <person name="Howarth C."/>
            <person name="Imamovic A."/>
            <person name="Ireland A."/>
            <person name="Larimer J."/>
            <person name="McCowan C."/>
            <person name="Murphy C."/>
            <person name="Pearson M."/>
            <person name="Poon T.W."/>
            <person name="Priest M."/>
            <person name="Roberts A."/>
            <person name="Saif S."/>
            <person name="Shea T."/>
            <person name="Sisk P."/>
            <person name="Sykes S."/>
            <person name="Wortman J."/>
            <person name="Nusbaum C."/>
            <person name="Birren B."/>
        </authorList>
    </citation>
    <scope>NUCLEOTIDE SEQUENCE [LARGE SCALE GENOMIC DNA]</scope>
    <source>
        <strain evidence="12 13">HGA0223</strain>
    </source>
</reference>
<dbReference type="PANTHER" id="PTHR21256">
    <property type="entry name" value="HISTIDINOL DEHYDROGENASE HDH"/>
    <property type="match status" value="1"/>
</dbReference>
<dbReference type="SUPFAM" id="SSF53720">
    <property type="entry name" value="ALDH-like"/>
    <property type="match status" value="1"/>
</dbReference>
<feature type="binding site" evidence="5 8">
    <location>
        <position position="214"/>
    </location>
    <ligand>
        <name>NAD(+)</name>
        <dbReference type="ChEBI" id="CHEBI:57540"/>
    </ligand>
</feature>
<keyword evidence="4 5" id="KW-0560">Oxidoreductase</keyword>
<dbReference type="NCBIfam" id="TIGR00069">
    <property type="entry name" value="hisD"/>
    <property type="match status" value="1"/>
</dbReference>
<dbReference type="InterPro" id="IPR001692">
    <property type="entry name" value="Histidinol_DH_CS"/>
</dbReference>
<comment type="function">
    <text evidence="5">Catalyzes the sequential NAD-dependent oxidations of L-histidinol to L-histidinaldehyde and then to L-histidine.</text>
</comment>
<dbReference type="InterPro" id="IPR012131">
    <property type="entry name" value="Hstdl_DH"/>
</dbReference>
<feature type="binding site" evidence="5 9">
    <location>
        <position position="363"/>
    </location>
    <ligand>
        <name>substrate</name>
    </ligand>
</feature>
<keyword evidence="13" id="KW-1185">Reference proteome</keyword>
<dbReference type="GO" id="GO:0008270">
    <property type="term" value="F:zinc ion binding"/>
    <property type="evidence" value="ECO:0007669"/>
    <property type="project" value="UniProtKB-UniRule"/>
</dbReference>
<evidence type="ECO:0000256" key="11">
    <source>
        <dbReference type="RuleBase" id="RU004175"/>
    </source>
</evidence>
<feature type="active site" description="Proton acceptor" evidence="5 7">
    <location>
        <position position="329"/>
    </location>
</feature>
<evidence type="ECO:0000256" key="7">
    <source>
        <dbReference type="PIRSR" id="PIRSR000099-1"/>
    </source>
</evidence>
<evidence type="ECO:0000256" key="10">
    <source>
        <dbReference type="PIRSR" id="PIRSR000099-4"/>
    </source>
</evidence>
<dbReference type="PANTHER" id="PTHR21256:SF2">
    <property type="entry name" value="HISTIDINE BIOSYNTHESIS TRIFUNCTIONAL PROTEIN"/>
    <property type="match status" value="1"/>
</dbReference>
<keyword evidence="3 5" id="KW-0862">Zinc</keyword>
<feature type="binding site" evidence="5 9">
    <location>
        <position position="240"/>
    </location>
    <ligand>
        <name>substrate</name>
    </ligand>
</feature>
<dbReference type="Gene3D" id="3.40.50.1980">
    <property type="entry name" value="Nitrogenase molybdenum iron protein domain"/>
    <property type="match status" value="2"/>
</dbReference>
<dbReference type="PROSITE" id="PS00611">
    <property type="entry name" value="HISOL_DEHYDROGENASE"/>
    <property type="match status" value="1"/>
</dbReference>
<accession>S3BI66</accession>